<feature type="transmembrane region" description="Helical" evidence="1">
    <location>
        <begin position="782"/>
        <end position="804"/>
    </location>
</feature>
<keyword evidence="3" id="KW-1185">Reference proteome</keyword>
<keyword evidence="1" id="KW-1133">Transmembrane helix</keyword>
<dbReference type="AlphaFoldDB" id="A0A830GWF9"/>
<keyword evidence="1" id="KW-0472">Membrane</keyword>
<dbReference type="OrthoDB" id="27360at2157"/>
<evidence type="ECO:0000313" key="2">
    <source>
        <dbReference type="EMBL" id="GGP22199.1"/>
    </source>
</evidence>
<dbReference type="InterPro" id="IPR013783">
    <property type="entry name" value="Ig-like_fold"/>
</dbReference>
<evidence type="ECO:0000313" key="3">
    <source>
        <dbReference type="Proteomes" id="UP000610960"/>
    </source>
</evidence>
<protein>
    <submittedName>
        <fullName evidence="2">Uncharacterized protein</fullName>
    </submittedName>
</protein>
<proteinExistence type="predicted"/>
<organism evidence="2 3">
    <name type="scientific">Thermocladium modestius</name>
    <dbReference type="NCBI Taxonomy" id="62609"/>
    <lineage>
        <taxon>Archaea</taxon>
        <taxon>Thermoproteota</taxon>
        <taxon>Thermoprotei</taxon>
        <taxon>Thermoproteales</taxon>
        <taxon>Thermoproteaceae</taxon>
        <taxon>Thermocladium</taxon>
    </lineage>
</organism>
<accession>A0A830GWF9</accession>
<reference evidence="2" key="2">
    <citation type="submission" date="2020-09" db="EMBL/GenBank/DDBJ databases">
        <authorList>
            <person name="Sun Q."/>
            <person name="Ohkuma M."/>
        </authorList>
    </citation>
    <scope>NUCLEOTIDE SEQUENCE</scope>
    <source>
        <strain evidence="2">JCM 10088</strain>
    </source>
</reference>
<sequence>MRRILLALLAVAAFATSLSAASPLIVVGPVSAHYQSFTVNETAGRLLLPVNNFTLITTISSAVPFNATIELRVGNYSAVREALINGSYLVSFPVSMRFGEYPASITVYGGRAPLTSRNFTLTLSPPEISNVTLSSCGVSQALPATILFSTASMSFTVTSVAPIMVNASLAADGSSFSTPLLLNYSSTVSESIQLPLGNSSVSISLEYYGESLAAYSSFIIREQPTLSASYSYGNYTALLGNGTEAIVSTTYPLSISYQAPNVLGTKVYTSFSNGAQGTSIVFGSPGKYSGQVTLAYGSCSVDSIRFSVIAINPSVSVALINETLPAGIPSPLYLSVSFNQSLIKYVLLRTIGGVGVQVSPANYVLRYPGLVPIPVTPYSIGAGSISLSYSAMDYAGHEYGPFNASMMINSIAPSINIEAPSITYGEAENLTVILSFMGYPIRSAGVQVTITKGGQTMLNYVGKTNAEGRLIVEFTPPSTGTYIASAKFVSQSPIPIQNSTVFAVLQARPSLTIKLNSTQAVYGESVLINASLTPNAAAGIISIFVNNTLLTSRNGTSASFLFTPPVAGRYLIIAQYSGNQNYMPAESQEALIVGKATCSIRLEGVSGTVGEPLHLQGAISPTPSATIMAEINGTSLGSIQASPYFSLEFTPPLPGRYVANFSWSGNSNFNPCWATELIKVLKAVPSVELIPSTYYGVAGGLVTVDVIIKSNASLPTNSSAVLELSSGGVDHRIPIAVTNGTQIRLTLNGSTSIYLYYLGNEYYVEGVGGPIEINAIPGVGGLPLYSIVGYPIAALLGLLTAIIAERTAKGRR</sequence>
<gene>
    <name evidence="2" type="ORF">GCM10007981_17300</name>
</gene>
<comment type="caution">
    <text evidence="2">The sequence shown here is derived from an EMBL/GenBank/DDBJ whole genome shotgun (WGS) entry which is preliminary data.</text>
</comment>
<name>A0A830GWF9_9CREN</name>
<dbReference type="RefSeq" id="WP_188597010.1">
    <property type="nucleotide sequence ID" value="NZ_BMNL01000004.1"/>
</dbReference>
<keyword evidence="1" id="KW-0812">Transmembrane</keyword>
<reference evidence="2" key="1">
    <citation type="journal article" date="2014" name="Int. J. Syst. Evol. Microbiol.">
        <title>Complete genome sequence of Corynebacterium casei LMG S-19264T (=DSM 44701T), isolated from a smear-ripened cheese.</title>
        <authorList>
            <consortium name="US DOE Joint Genome Institute (JGI-PGF)"/>
            <person name="Walter F."/>
            <person name="Albersmeier A."/>
            <person name="Kalinowski J."/>
            <person name="Ruckert C."/>
        </authorList>
    </citation>
    <scope>NUCLEOTIDE SEQUENCE</scope>
    <source>
        <strain evidence="2">JCM 10088</strain>
    </source>
</reference>
<evidence type="ECO:0000256" key="1">
    <source>
        <dbReference type="SAM" id="Phobius"/>
    </source>
</evidence>
<dbReference type="Gene3D" id="2.60.40.10">
    <property type="entry name" value="Immunoglobulins"/>
    <property type="match status" value="1"/>
</dbReference>
<dbReference type="EMBL" id="BMNL01000004">
    <property type="protein sequence ID" value="GGP22199.1"/>
    <property type="molecule type" value="Genomic_DNA"/>
</dbReference>
<dbReference type="Proteomes" id="UP000610960">
    <property type="component" value="Unassembled WGS sequence"/>
</dbReference>